<gene>
    <name evidence="12" type="primary">yycF_5</name>
    <name evidence="12" type="ORF">CLHUN_26990</name>
</gene>
<evidence type="ECO:0000256" key="3">
    <source>
        <dbReference type="ARBA" id="ARBA00023012"/>
    </source>
</evidence>
<evidence type="ECO:0000256" key="9">
    <source>
        <dbReference type="PROSITE-ProRule" id="PRU01091"/>
    </source>
</evidence>
<dbReference type="GO" id="GO:0005829">
    <property type="term" value="C:cytosol"/>
    <property type="evidence" value="ECO:0007669"/>
    <property type="project" value="TreeGrafter"/>
</dbReference>
<dbReference type="PROSITE" id="PS51755">
    <property type="entry name" value="OMPR_PHOB"/>
    <property type="match status" value="1"/>
</dbReference>
<keyword evidence="3" id="KW-0902">Two-component regulatory system</keyword>
<dbReference type="GO" id="GO:0032993">
    <property type="term" value="C:protein-DNA complex"/>
    <property type="evidence" value="ECO:0007669"/>
    <property type="project" value="TreeGrafter"/>
</dbReference>
<evidence type="ECO:0000256" key="2">
    <source>
        <dbReference type="ARBA" id="ARBA00022553"/>
    </source>
</evidence>
<dbReference type="FunFam" id="1.10.10.10:FF:000018">
    <property type="entry name" value="DNA-binding response regulator ResD"/>
    <property type="match status" value="1"/>
</dbReference>
<dbReference type="PANTHER" id="PTHR48111:SF40">
    <property type="entry name" value="PHOSPHATE REGULON TRANSCRIPTIONAL REGULATORY PROTEIN PHOB"/>
    <property type="match status" value="1"/>
</dbReference>
<dbReference type="Gene3D" id="1.10.10.10">
    <property type="entry name" value="Winged helix-like DNA-binding domain superfamily/Winged helix DNA-binding domain"/>
    <property type="match status" value="1"/>
</dbReference>
<proteinExistence type="predicted"/>
<evidence type="ECO:0000256" key="6">
    <source>
        <dbReference type="ARBA" id="ARBA00023163"/>
    </source>
</evidence>
<keyword evidence="2 8" id="KW-0597">Phosphoprotein</keyword>
<dbReference type="Pfam" id="PF00072">
    <property type="entry name" value="Response_reg"/>
    <property type="match status" value="1"/>
</dbReference>
<dbReference type="Pfam" id="PF00486">
    <property type="entry name" value="Trans_reg_C"/>
    <property type="match status" value="1"/>
</dbReference>
<evidence type="ECO:0000256" key="7">
    <source>
        <dbReference type="ARBA" id="ARBA00024867"/>
    </source>
</evidence>
<feature type="DNA-binding region" description="OmpR/PhoB-type" evidence="9">
    <location>
        <begin position="125"/>
        <end position="224"/>
    </location>
</feature>
<dbReference type="GO" id="GO:0006355">
    <property type="term" value="P:regulation of DNA-templated transcription"/>
    <property type="evidence" value="ECO:0007669"/>
    <property type="project" value="InterPro"/>
</dbReference>
<evidence type="ECO:0000313" key="13">
    <source>
        <dbReference type="Proteomes" id="UP000191554"/>
    </source>
</evidence>
<organism evidence="12 13">
    <name type="scientific">Ruminiclostridium hungatei</name>
    <name type="common">Clostridium hungatei</name>
    <dbReference type="NCBI Taxonomy" id="48256"/>
    <lineage>
        <taxon>Bacteria</taxon>
        <taxon>Bacillati</taxon>
        <taxon>Bacillota</taxon>
        <taxon>Clostridia</taxon>
        <taxon>Eubacteriales</taxon>
        <taxon>Oscillospiraceae</taxon>
        <taxon>Ruminiclostridium</taxon>
    </lineage>
</organism>
<dbReference type="GO" id="GO:0000976">
    <property type="term" value="F:transcription cis-regulatory region binding"/>
    <property type="evidence" value="ECO:0007669"/>
    <property type="project" value="TreeGrafter"/>
</dbReference>
<dbReference type="InterPro" id="IPR039420">
    <property type="entry name" value="WalR-like"/>
</dbReference>
<dbReference type="InterPro" id="IPR001789">
    <property type="entry name" value="Sig_transdc_resp-reg_receiver"/>
</dbReference>
<name>A0A1V4SHS0_RUMHU</name>
<keyword evidence="13" id="KW-1185">Reference proteome</keyword>
<dbReference type="EMBL" id="MZGX01000018">
    <property type="protein sequence ID" value="OPX43354.1"/>
    <property type="molecule type" value="Genomic_DNA"/>
</dbReference>
<protein>
    <recommendedName>
        <fullName evidence="1">Stage 0 sporulation protein A homolog</fullName>
    </recommendedName>
</protein>
<dbReference type="PANTHER" id="PTHR48111">
    <property type="entry name" value="REGULATOR OF RPOS"/>
    <property type="match status" value="1"/>
</dbReference>
<keyword evidence="4" id="KW-0805">Transcription regulation</keyword>
<feature type="domain" description="OmpR/PhoB-type" evidence="11">
    <location>
        <begin position="125"/>
        <end position="224"/>
    </location>
</feature>
<sequence length="226" mass="25794">MKKILVVDDEPSLRDLMELVLKREKYEVAAAVDGKSALSLVHEFKPDLILLDIMLPDMSGHEVCKQLSADRRIPTIMLTARHETIDKVLSLELGADDYVTKPFEIMELLARIKALLRRSAKEDEAEIICHQDLKIDMANMTVLKGDREISLTAKEYQLLELMARNVKKTFSRDELLQKVWGYDYMGDSRVVDICIARLRKKIEDDSSDPVHIVTVFGLGYRFAGQS</sequence>
<reference evidence="12 13" key="1">
    <citation type="submission" date="2017-03" db="EMBL/GenBank/DDBJ databases">
        <title>Genome sequence of Clostridium hungatei DSM 14427.</title>
        <authorList>
            <person name="Poehlein A."/>
            <person name="Daniel R."/>
        </authorList>
    </citation>
    <scope>NUCLEOTIDE SEQUENCE [LARGE SCALE GENOMIC DNA]</scope>
    <source>
        <strain evidence="12 13">DSM 14427</strain>
    </source>
</reference>
<comment type="function">
    <text evidence="7">May play the central regulatory role in sporulation. It may be an element of the effector pathway responsible for the activation of sporulation genes in response to nutritional stress. Spo0A may act in concert with spo0H (a sigma factor) to control the expression of some genes that are critical to the sporulation process.</text>
</comment>
<dbReference type="STRING" id="48256.CLHUN_26990"/>
<keyword evidence="5 9" id="KW-0238">DNA-binding</keyword>
<dbReference type="GO" id="GO:0000156">
    <property type="term" value="F:phosphorelay response regulator activity"/>
    <property type="evidence" value="ECO:0007669"/>
    <property type="project" value="TreeGrafter"/>
</dbReference>
<evidence type="ECO:0000256" key="4">
    <source>
        <dbReference type="ARBA" id="ARBA00023015"/>
    </source>
</evidence>
<dbReference type="Gene3D" id="3.40.50.2300">
    <property type="match status" value="1"/>
</dbReference>
<evidence type="ECO:0000259" key="11">
    <source>
        <dbReference type="PROSITE" id="PS51755"/>
    </source>
</evidence>
<dbReference type="Gene3D" id="6.10.250.690">
    <property type="match status" value="1"/>
</dbReference>
<feature type="domain" description="Response regulatory" evidence="10">
    <location>
        <begin position="3"/>
        <end position="116"/>
    </location>
</feature>
<dbReference type="OrthoDB" id="9802426at2"/>
<dbReference type="SMART" id="SM00862">
    <property type="entry name" value="Trans_reg_C"/>
    <property type="match status" value="1"/>
</dbReference>
<evidence type="ECO:0000256" key="1">
    <source>
        <dbReference type="ARBA" id="ARBA00018672"/>
    </source>
</evidence>
<dbReference type="RefSeq" id="WP_080065155.1">
    <property type="nucleotide sequence ID" value="NZ_MZGX01000018.1"/>
</dbReference>
<evidence type="ECO:0000256" key="5">
    <source>
        <dbReference type="ARBA" id="ARBA00023125"/>
    </source>
</evidence>
<feature type="modified residue" description="4-aspartylphosphate" evidence="8">
    <location>
        <position position="52"/>
    </location>
</feature>
<dbReference type="SMART" id="SM00448">
    <property type="entry name" value="REC"/>
    <property type="match status" value="1"/>
</dbReference>
<evidence type="ECO:0000313" key="12">
    <source>
        <dbReference type="EMBL" id="OPX43354.1"/>
    </source>
</evidence>
<keyword evidence="6" id="KW-0804">Transcription</keyword>
<dbReference type="InterPro" id="IPR036388">
    <property type="entry name" value="WH-like_DNA-bd_sf"/>
</dbReference>
<comment type="caution">
    <text evidence="12">The sequence shown here is derived from an EMBL/GenBank/DDBJ whole genome shotgun (WGS) entry which is preliminary data.</text>
</comment>
<dbReference type="InterPro" id="IPR011006">
    <property type="entry name" value="CheY-like_superfamily"/>
</dbReference>
<dbReference type="CDD" id="cd00383">
    <property type="entry name" value="trans_reg_C"/>
    <property type="match status" value="1"/>
</dbReference>
<dbReference type="PROSITE" id="PS50110">
    <property type="entry name" value="RESPONSE_REGULATORY"/>
    <property type="match status" value="1"/>
</dbReference>
<evidence type="ECO:0000256" key="8">
    <source>
        <dbReference type="PROSITE-ProRule" id="PRU00169"/>
    </source>
</evidence>
<dbReference type="Proteomes" id="UP000191554">
    <property type="component" value="Unassembled WGS sequence"/>
</dbReference>
<dbReference type="InterPro" id="IPR001867">
    <property type="entry name" value="OmpR/PhoB-type_DNA-bd"/>
</dbReference>
<accession>A0A1V4SHS0</accession>
<dbReference type="AlphaFoldDB" id="A0A1V4SHS0"/>
<dbReference type="SUPFAM" id="SSF52172">
    <property type="entry name" value="CheY-like"/>
    <property type="match status" value="1"/>
</dbReference>
<evidence type="ECO:0000259" key="10">
    <source>
        <dbReference type="PROSITE" id="PS50110"/>
    </source>
</evidence>
<dbReference type="FunFam" id="3.40.50.2300:FF:000001">
    <property type="entry name" value="DNA-binding response regulator PhoB"/>
    <property type="match status" value="1"/>
</dbReference>